<dbReference type="PRINTS" id="PR00153">
    <property type="entry name" value="CSAPPISMRASE"/>
</dbReference>
<comment type="subcellular location">
    <subcellularLocation>
        <location evidence="2">Cytoplasm</location>
    </subcellularLocation>
</comment>
<dbReference type="Proteomes" id="UP000294480">
    <property type="component" value="Unassembled WGS sequence"/>
</dbReference>
<evidence type="ECO:0000256" key="3">
    <source>
        <dbReference type="ARBA" id="ARBA00007365"/>
    </source>
</evidence>
<dbReference type="InterPro" id="IPR044665">
    <property type="entry name" value="E_coli_cyclophilin_A-like"/>
</dbReference>
<dbReference type="PIRSF" id="PIRSF001467">
    <property type="entry name" value="Peptidylpro_ismrse"/>
    <property type="match status" value="1"/>
</dbReference>
<sequence length="165" mass="18037">MSSVRFTTNQGSFVVELNAEKAPKTVANFIEYVNAGFYNGTIFHRVISNFMIQGGGFEVGMKQKSTNAPVNNEADNGLKNDTYTIAMARTSDPHSATAQFFINVTDNDFLNFTAPTPQGWGYAVFGKVTEGSEVVDAIKKVRTSRAGMHADVPMEDVIIEKAELI</sequence>
<dbReference type="OrthoDB" id="9807797at2"/>
<evidence type="ECO:0000256" key="2">
    <source>
        <dbReference type="ARBA" id="ARBA00004496"/>
    </source>
</evidence>
<feature type="domain" description="PPIase cyclophilin-type" evidence="8">
    <location>
        <begin position="1"/>
        <end position="164"/>
    </location>
</feature>
<dbReference type="InterPro" id="IPR024936">
    <property type="entry name" value="Cyclophilin-type_PPIase"/>
</dbReference>
<comment type="caution">
    <text evidence="9">The sequence shown here is derived from an EMBL/GenBank/DDBJ whole genome shotgun (WGS) entry which is preliminary data.</text>
</comment>
<evidence type="ECO:0000256" key="1">
    <source>
        <dbReference type="ARBA" id="ARBA00002388"/>
    </source>
</evidence>
<name>A0A4R6Y9R5_9BURK</name>
<dbReference type="Pfam" id="PF00160">
    <property type="entry name" value="Pro_isomerase"/>
    <property type="match status" value="1"/>
</dbReference>
<evidence type="ECO:0000256" key="4">
    <source>
        <dbReference type="ARBA" id="ARBA00022490"/>
    </source>
</evidence>
<keyword evidence="4" id="KW-0963">Cytoplasm</keyword>
<keyword evidence="10" id="KW-1185">Reference proteome</keyword>
<keyword evidence="6 7" id="KW-0413">Isomerase</keyword>
<organism evidence="9 10">
    <name type="scientific">Hydromonas duriensis</name>
    <dbReference type="NCBI Taxonomy" id="1527608"/>
    <lineage>
        <taxon>Bacteria</taxon>
        <taxon>Pseudomonadati</taxon>
        <taxon>Pseudomonadota</taxon>
        <taxon>Betaproteobacteria</taxon>
        <taxon>Burkholderiales</taxon>
        <taxon>Burkholderiaceae</taxon>
        <taxon>Hydromonas</taxon>
    </lineage>
</organism>
<dbReference type="CDD" id="cd01920">
    <property type="entry name" value="cyclophilin_EcCYP_like"/>
    <property type="match status" value="1"/>
</dbReference>
<comment type="catalytic activity">
    <reaction evidence="7">
        <text>[protein]-peptidylproline (omega=180) = [protein]-peptidylproline (omega=0)</text>
        <dbReference type="Rhea" id="RHEA:16237"/>
        <dbReference type="Rhea" id="RHEA-COMP:10747"/>
        <dbReference type="Rhea" id="RHEA-COMP:10748"/>
        <dbReference type="ChEBI" id="CHEBI:83833"/>
        <dbReference type="ChEBI" id="CHEBI:83834"/>
        <dbReference type="EC" id="5.2.1.8"/>
    </reaction>
</comment>
<dbReference type="RefSeq" id="WP_133619355.1">
    <property type="nucleotide sequence ID" value="NZ_SNZE01000005.1"/>
</dbReference>
<protein>
    <recommendedName>
        <fullName evidence="7">Peptidyl-prolyl cis-trans isomerase</fullName>
        <shortName evidence="7">PPIase</shortName>
        <ecNumber evidence="7">5.2.1.8</ecNumber>
    </recommendedName>
</protein>
<comment type="similarity">
    <text evidence="3 7">Belongs to the cyclophilin-type PPIase family.</text>
</comment>
<gene>
    <name evidence="9" type="ORF">DFR44_10587</name>
</gene>
<accession>A0A4R6Y9R5</accession>
<dbReference type="InterPro" id="IPR002130">
    <property type="entry name" value="Cyclophilin-type_PPIase_dom"/>
</dbReference>
<dbReference type="GO" id="GO:0006457">
    <property type="term" value="P:protein folding"/>
    <property type="evidence" value="ECO:0007669"/>
    <property type="project" value="InterPro"/>
</dbReference>
<dbReference type="GO" id="GO:0005737">
    <property type="term" value="C:cytoplasm"/>
    <property type="evidence" value="ECO:0007669"/>
    <property type="project" value="UniProtKB-SubCell"/>
</dbReference>
<evidence type="ECO:0000256" key="6">
    <source>
        <dbReference type="ARBA" id="ARBA00023235"/>
    </source>
</evidence>
<dbReference type="EMBL" id="SNZE01000005">
    <property type="protein sequence ID" value="TDR32200.1"/>
    <property type="molecule type" value="Genomic_DNA"/>
</dbReference>
<dbReference type="AlphaFoldDB" id="A0A4R6Y9R5"/>
<keyword evidence="5 7" id="KW-0697">Rotamase</keyword>
<dbReference type="InterPro" id="IPR020892">
    <property type="entry name" value="Cyclophilin-type_PPIase_CS"/>
</dbReference>
<dbReference type="EC" id="5.2.1.8" evidence="7"/>
<dbReference type="PROSITE" id="PS00170">
    <property type="entry name" value="CSA_PPIASE_1"/>
    <property type="match status" value="1"/>
</dbReference>
<evidence type="ECO:0000313" key="9">
    <source>
        <dbReference type="EMBL" id="TDR32200.1"/>
    </source>
</evidence>
<dbReference type="GO" id="GO:0003755">
    <property type="term" value="F:peptidyl-prolyl cis-trans isomerase activity"/>
    <property type="evidence" value="ECO:0007669"/>
    <property type="project" value="UniProtKB-UniRule"/>
</dbReference>
<evidence type="ECO:0000256" key="5">
    <source>
        <dbReference type="ARBA" id="ARBA00023110"/>
    </source>
</evidence>
<dbReference type="SUPFAM" id="SSF50891">
    <property type="entry name" value="Cyclophilin-like"/>
    <property type="match status" value="1"/>
</dbReference>
<evidence type="ECO:0000313" key="10">
    <source>
        <dbReference type="Proteomes" id="UP000294480"/>
    </source>
</evidence>
<dbReference type="PANTHER" id="PTHR43246">
    <property type="entry name" value="PEPTIDYL-PROLYL CIS-TRANS ISOMERASE CYP38, CHLOROPLASTIC"/>
    <property type="match status" value="1"/>
</dbReference>
<reference evidence="9 10" key="1">
    <citation type="submission" date="2019-03" db="EMBL/GenBank/DDBJ databases">
        <title>Genomic Encyclopedia of Type Strains, Phase IV (KMG-IV): sequencing the most valuable type-strain genomes for metagenomic binning, comparative biology and taxonomic classification.</title>
        <authorList>
            <person name="Goeker M."/>
        </authorList>
    </citation>
    <scope>NUCLEOTIDE SEQUENCE [LARGE SCALE GENOMIC DNA]</scope>
    <source>
        <strain evidence="9 10">DSM 102852</strain>
    </source>
</reference>
<proteinExistence type="inferred from homology"/>
<evidence type="ECO:0000259" key="8">
    <source>
        <dbReference type="PROSITE" id="PS50072"/>
    </source>
</evidence>
<dbReference type="FunFam" id="2.40.100.10:FF:000004">
    <property type="entry name" value="Peptidyl-prolyl cis-trans isomerase"/>
    <property type="match status" value="1"/>
</dbReference>
<dbReference type="Gene3D" id="2.40.100.10">
    <property type="entry name" value="Cyclophilin-like"/>
    <property type="match status" value="1"/>
</dbReference>
<comment type="function">
    <text evidence="1 7">PPIases accelerate the folding of proteins. It catalyzes the cis-trans isomerization of proline imidic peptide bonds in oligopeptides.</text>
</comment>
<dbReference type="InterPro" id="IPR029000">
    <property type="entry name" value="Cyclophilin-like_dom_sf"/>
</dbReference>
<dbReference type="PROSITE" id="PS50072">
    <property type="entry name" value="CSA_PPIASE_2"/>
    <property type="match status" value="1"/>
</dbReference>
<evidence type="ECO:0000256" key="7">
    <source>
        <dbReference type="RuleBase" id="RU363019"/>
    </source>
</evidence>